<gene>
    <name evidence="1" type="ORF">HJG59_013904</name>
</gene>
<name>A0A7J8JZP0_MOLMO</name>
<protein>
    <submittedName>
        <fullName evidence="1">Protocadherin alpha subfamily C, 1</fullName>
    </submittedName>
</protein>
<dbReference type="Proteomes" id="UP000550707">
    <property type="component" value="Unassembled WGS sequence"/>
</dbReference>
<dbReference type="AlphaFoldDB" id="A0A7J8JZP0"/>
<proteinExistence type="predicted"/>
<evidence type="ECO:0000313" key="1">
    <source>
        <dbReference type="EMBL" id="KAF6501829.1"/>
    </source>
</evidence>
<accession>A0A7J8JZP0</accession>
<sequence>MCDAKAACVLTYELVQEKPLASHKMRVHILDVITPLSPANDLQLHIPKFLMLGARFTVPNAQDANQVSNRLLSYSLCPSQHFRLDMRFRMETLDPKKSASNRLVLIGQDCRAASALWWTQTSMHLYLSAQYTALTCQRLHPTKLCHYEFRPQTWMKSPMGKSRTP</sequence>
<reference evidence="1 2" key="1">
    <citation type="journal article" date="2020" name="Nature">
        <title>Six reference-quality genomes reveal evolution of bat adaptations.</title>
        <authorList>
            <person name="Jebb D."/>
            <person name="Huang Z."/>
            <person name="Pippel M."/>
            <person name="Hughes G.M."/>
            <person name="Lavrichenko K."/>
            <person name="Devanna P."/>
            <person name="Winkler S."/>
            <person name="Jermiin L.S."/>
            <person name="Skirmuntt E.C."/>
            <person name="Katzourakis A."/>
            <person name="Burkitt-Gray L."/>
            <person name="Ray D.A."/>
            <person name="Sullivan K.A.M."/>
            <person name="Roscito J.G."/>
            <person name="Kirilenko B.M."/>
            <person name="Davalos L.M."/>
            <person name="Corthals A.P."/>
            <person name="Power M.L."/>
            <person name="Jones G."/>
            <person name="Ransome R.D."/>
            <person name="Dechmann D.K.N."/>
            <person name="Locatelli A.G."/>
            <person name="Puechmaille S.J."/>
            <person name="Fedrigo O."/>
            <person name="Jarvis E.D."/>
            <person name="Hiller M."/>
            <person name="Vernes S.C."/>
            <person name="Myers E.W."/>
            <person name="Teeling E.C."/>
        </authorList>
    </citation>
    <scope>NUCLEOTIDE SEQUENCE [LARGE SCALE GENOMIC DNA]</scope>
    <source>
        <strain evidence="1">MMolMol1</strain>
        <tissue evidence="1">Muscle</tissue>
    </source>
</reference>
<comment type="caution">
    <text evidence="1">The sequence shown here is derived from an EMBL/GenBank/DDBJ whole genome shotgun (WGS) entry which is preliminary data.</text>
</comment>
<keyword evidence="2" id="KW-1185">Reference proteome</keyword>
<evidence type="ECO:0000313" key="2">
    <source>
        <dbReference type="Proteomes" id="UP000550707"/>
    </source>
</evidence>
<dbReference type="InParanoid" id="A0A7J8JZP0"/>
<dbReference type="EMBL" id="JACASF010000001">
    <property type="protein sequence ID" value="KAF6501829.1"/>
    <property type="molecule type" value="Genomic_DNA"/>
</dbReference>
<organism evidence="1 2">
    <name type="scientific">Molossus molossus</name>
    <name type="common">Pallas' mastiff bat</name>
    <name type="synonym">Vespertilio molossus</name>
    <dbReference type="NCBI Taxonomy" id="27622"/>
    <lineage>
        <taxon>Eukaryota</taxon>
        <taxon>Metazoa</taxon>
        <taxon>Chordata</taxon>
        <taxon>Craniata</taxon>
        <taxon>Vertebrata</taxon>
        <taxon>Euteleostomi</taxon>
        <taxon>Mammalia</taxon>
        <taxon>Eutheria</taxon>
        <taxon>Laurasiatheria</taxon>
        <taxon>Chiroptera</taxon>
        <taxon>Yangochiroptera</taxon>
        <taxon>Molossidae</taxon>
        <taxon>Molossus</taxon>
    </lineage>
</organism>